<gene>
    <name evidence="1" type="ORF">M8C21_027924</name>
</gene>
<dbReference type="Proteomes" id="UP001206925">
    <property type="component" value="Unassembled WGS sequence"/>
</dbReference>
<dbReference type="EMBL" id="JAMZMK010000596">
    <property type="protein sequence ID" value="KAI7756089.1"/>
    <property type="molecule type" value="Genomic_DNA"/>
</dbReference>
<feature type="non-terminal residue" evidence="1">
    <location>
        <position position="1"/>
    </location>
</feature>
<name>A0AAD5DAA6_AMBAR</name>
<organism evidence="1 2">
    <name type="scientific">Ambrosia artemisiifolia</name>
    <name type="common">Common ragweed</name>
    <dbReference type="NCBI Taxonomy" id="4212"/>
    <lineage>
        <taxon>Eukaryota</taxon>
        <taxon>Viridiplantae</taxon>
        <taxon>Streptophyta</taxon>
        <taxon>Embryophyta</taxon>
        <taxon>Tracheophyta</taxon>
        <taxon>Spermatophyta</taxon>
        <taxon>Magnoliopsida</taxon>
        <taxon>eudicotyledons</taxon>
        <taxon>Gunneridae</taxon>
        <taxon>Pentapetalae</taxon>
        <taxon>asterids</taxon>
        <taxon>campanulids</taxon>
        <taxon>Asterales</taxon>
        <taxon>Asteraceae</taxon>
        <taxon>Asteroideae</taxon>
        <taxon>Heliantheae alliance</taxon>
        <taxon>Heliantheae</taxon>
        <taxon>Ambrosia</taxon>
    </lineage>
</organism>
<proteinExistence type="predicted"/>
<feature type="non-terminal residue" evidence="1">
    <location>
        <position position="64"/>
    </location>
</feature>
<reference evidence="1" key="1">
    <citation type="submission" date="2022-06" db="EMBL/GenBank/DDBJ databases">
        <title>Uncovering the hologenomic basis of an extraordinary plant invasion.</title>
        <authorList>
            <person name="Bieker V.C."/>
            <person name="Martin M.D."/>
            <person name="Gilbert T."/>
            <person name="Hodgins K."/>
            <person name="Battlay P."/>
            <person name="Petersen B."/>
            <person name="Wilson J."/>
        </authorList>
    </citation>
    <scope>NUCLEOTIDE SEQUENCE</scope>
    <source>
        <strain evidence="1">AA19_3_7</strain>
        <tissue evidence="1">Leaf</tissue>
    </source>
</reference>
<keyword evidence="2" id="KW-1185">Reference proteome</keyword>
<protein>
    <submittedName>
        <fullName evidence="1">Uncharacterized protein</fullName>
    </submittedName>
</protein>
<dbReference type="AlphaFoldDB" id="A0AAD5DAA6"/>
<sequence length="64" mass="7106">AAYNSEQLKCHFQFILLPFWLNDSRDVVSLSPGFIVIFCKEVQMVLGFGAFLRLNGVDPGKGDG</sequence>
<evidence type="ECO:0000313" key="1">
    <source>
        <dbReference type="EMBL" id="KAI7756089.1"/>
    </source>
</evidence>
<comment type="caution">
    <text evidence="1">The sequence shown here is derived from an EMBL/GenBank/DDBJ whole genome shotgun (WGS) entry which is preliminary data.</text>
</comment>
<accession>A0AAD5DAA6</accession>
<evidence type="ECO:0000313" key="2">
    <source>
        <dbReference type="Proteomes" id="UP001206925"/>
    </source>
</evidence>